<reference evidence="6 7" key="1">
    <citation type="journal article" date="2018" name="Nat. Genet.">
        <title>The Rosa genome provides new insights in the design of modern roses.</title>
        <authorList>
            <person name="Bendahmane M."/>
        </authorList>
    </citation>
    <scope>NUCLEOTIDE SEQUENCE [LARGE SCALE GENOMIC DNA]</scope>
    <source>
        <strain evidence="7">cv. Old Blush</strain>
    </source>
</reference>
<name>A0A2P6RQC0_ROSCH</name>
<comment type="subunit">
    <text evidence="5">Component of the translation initiation factor 2B (eIF2B) complex which is a heterodecamer of two sets of five different subunits: alpha, beta, gamma, delta and epsilon. Subunits alpha, beta and delta comprise a regulatory subcomplex and subunits epsilon and gamma comprise a catalytic subcomplex. Within the complex, the hexameric regulatory complex resides at the center, with the two heterodimeric catalytic subcomplexes bound on opposite sides.</text>
</comment>
<evidence type="ECO:0000256" key="3">
    <source>
        <dbReference type="ARBA" id="ARBA00022540"/>
    </source>
</evidence>
<evidence type="ECO:0000256" key="2">
    <source>
        <dbReference type="ARBA" id="ARBA00022490"/>
    </source>
</evidence>
<keyword evidence="3" id="KW-0396">Initiation factor</keyword>
<dbReference type="GO" id="GO:0003743">
    <property type="term" value="F:translation initiation factor activity"/>
    <property type="evidence" value="ECO:0007669"/>
    <property type="project" value="UniProtKB-KW"/>
</dbReference>
<dbReference type="PANTHER" id="PTHR10233">
    <property type="entry name" value="TRANSLATION INITIATION FACTOR EIF-2B"/>
    <property type="match status" value="1"/>
</dbReference>
<evidence type="ECO:0000256" key="5">
    <source>
        <dbReference type="ARBA" id="ARBA00046432"/>
    </source>
</evidence>
<dbReference type="STRING" id="74649.A0A2P6RQC0"/>
<keyword evidence="4" id="KW-0648">Protein biosynthesis</keyword>
<keyword evidence="2" id="KW-0963">Cytoplasm</keyword>
<dbReference type="PANTHER" id="PTHR10233:SF14">
    <property type="entry name" value="TRANSLATION INITIATION FACTOR EIF-2B SUBUNIT DELTA"/>
    <property type="match status" value="1"/>
</dbReference>
<evidence type="ECO:0000313" key="6">
    <source>
        <dbReference type="EMBL" id="PRQ48581.1"/>
    </source>
</evidence>
<accession>A0A2P6RQC0</accession>
<dbReference type="OrthoDB" id="1743297at2759"/>
<dbReference type="GO" id="GO:0005829">
    <property type="term" value="C:cytosol"/>
    <property type="evidence" value="ECO:0007669"/>
    <property type="project" value="UniProtKB-SubCell"/>
</dbReference>
<keyword evidence="7" id="KW-1185">Reference proteome</keyword>
<comment type="subcellular location">
    <subcellularLocation>
        <location evidence="1">Cytoplasm</location>
        <location evidence="1">Cytosol</location>
    </subcellularLocation>
</comment>
<protein>
    <submittedName>
        <fullName evidence="6">Uncharacterized protein</fullName>
    </submittedName>
</protein>
<proteinExistence type="predicted"/>
<evidence type="ECO:0000256" key="4">
    <source>
        <dbReference type="ARBA" id="ARBA00022917"/>
    </source>
</evidence>
<sequence length="124" mass="14335">MQFDDKNLVEKAKRRAVVNQTEAKNRVELFRHLPQYERELSFQISSQSFFNLIFKVNVNVEDFISDELIEYIHDRCDKRNENSIPCSIDKITKGKAGLDFGVHSLTSNVFQIGDQVKEIKGAVN</sequence>
<dbReference type="EMBL" id="PDCK01000040">
    <property type="protein sequence ID" value="PRQ48581.1"/>
    <property type="molecule type" value="Genomic_DNA"/>
</dbReference>
<evidence type="ECO:0000313" key="7">
    <source>
        <dbReference type="Proteomes" id="UP000238479"/>
    </source>
</evidence>
<dbReference type="Gramene" id="PRQ48581">
    <property type="protein sequence ID" value="PRQ48581"/>
    <property type="gene ID" value="RchiOBHm_Chr2g0112321"/>
</dbReference>
<gene>
    <name evidence="6" type="ORF">RchiOBHm_Chr2g0112321</name>
</gene>
<comment type="caution">
    <text evidence="6">The sequence shown here is derived from an EMBL/GenBank/DDBJ whole genome shotgun (WGS) entry which is preliminary data.</text>
</comment>
<dbReference type="Proteomes" id="UP000238479">
    <property type="component" value="Chromosome 2"/>
</dbReference>
<evidence type="ECO:0000256" key="1">
    <source>
        <dbReference type="ARBA" id="ARBA00004514"/>
    </source>
</evidence>
<dbReference type="AlphaFoldDB" id="A0A2P6RQC0"/>
<organism evidence="6 7">
    <name type="scientific">Rosa chinensis</name>
    <name type="common">China rose</name>
    <dbReference type="NCBI Taxonomy" id="74649"/>
    <lineage>
        <taxon>Eukaryota</taxon>
        <taxon>Viridiplantae</taxon>
        <taxon>Streptophyta</taxon>
        <taxon>Embryophyta</taxon>
        <taxon>Tracheophyta</taxon>
        <taxon>Spermatophyta</taxon>
        <taxon>Magnoliopsida</taxon>
        <taxon>eudicotyledons</taxon>
        <taxon>Gunneridae</taxon>
        <taxon>Pentapetalae</taxon>
        <taxon>rosids</taxon>
        <taxon>fabids</taxon>
        <taxon>Rosales</taxon>
        <taxon>Rosaceae</taxon>
        <taxon>Rosoideae</taxon>
        <taxon>Rosoideae incertae sedis</taxon>
        <taxon>Rosa</taxon>
    </lineage>
</organism>